<dbReference type="EMBL" id="FNUZ01000002">
    <property type="protein sequence ID" value="SEF90521.1"/>
    <property type="molecule type" value="Genomic_DNA"/>
</dbReference>
<comment type="similarity">
    <text evidence="5">Belongs to the class I-like SAM-binding methyltransferase superfamily. RsmB/NOP family.</text>
</comment>
<evidence type="ECO:0000256" key="5">
    <source>
        <dbReference type="PROSITE-ProRule" id="PRU01023"/>
    </source>
</evidence>
<organism evidence="7 8">
    <name type="scientific">Thalassococcus halodurans</name>
    <dbReference type="NCBI Taxonomy" id="373675"/>
    <lineage>
        <taxon>Bacteria</taxon>
        <taxon>Pseudomonadati</taxon>
        <taxon>Pseudomonadota</taxon>
        <taxon>Alphaproteobacteria</taxon>
        <taxon>Rhodobacterales</taxon>
        <taxon>Roseobacteraceae</taxon>
        <taxon>Thalassococcus</taxon>
    </lineage>
</organism>
<dbReference type="Proteomes" id="UP000236752">
    <property type="component" value="Unassembled WGS sequence"/>
</dbReference>
<keyword evidence="1 5" id="KW-0489">Methyltransferase</keyword>
<protein>
    <submittedName>
        <fullName evidence="7">16S rRNA (Cytosine967-C5)-methyltransferase</fullName>
    </submittedName>
</protein>
<dbReference type="CDD" id="cd02440">
    <property type="entry name" value="AdoMet_MTases"/>
    <property type="match status" value="1"/>
</dbReference>
<dbReference type="SUPFAM" id="SSF53335">
    <property type="entry name" value="S-adenosyl-L-methionine-dependent methyltransferases"/>
    <property type="match status" value="1"/>
</dbReference>
<feature type="binding site" evidence="5">
    <location>
        <position position="285"/>
    </location>
    <ligand>
        <name>S-adenosyl-L-methionine</name>
        <dbReference type="ChEBI" id="CHEBI:59789"/>
    </ligand>
</feature>
<dbReference type="AlphaFoldDB" id="A0A1H5VUI7"/>
<feature type="binding site" evidence="5">
    <location>
        <position position="249"/>
    </location>
    <ligand>
        <name>S-adenosyl-L-methionine</name>
        <dbReference type="ChEBI" id="CHEBI:59789"/>
    </ligand>
</feature>
<dbReference type="Pfam" id="PF01189">
    <property type="entry name" value="Methyltr_RsmB-F"/>
    <property type="match status" value="1"/>
</dbReference>
<proteinExistence type="inferred from homology"/>
<dbReference type="InterPro" id="IPR029063">
    <property type="entry name" value="SAM-dependent_MTases_sf"/>
</dbReference>
<evidence type="ECO:0000256" key="4">
    <source>
        <dbReference type="ARBA" id="ARBA00022884"/>
    </source>
</evidence>
<feature type="domain" description="SAM-dependent MTase RsmB/NOP-type" evidence="6">
    <location>
        <begin position="135"/>
        <end position="384"/>
    </location>
</feature>
<evidence type="ECO:0000256" key="3">
    <source>
        <dbReference type="ARBA" id="ARBA00022691"/>
    </source>
</evidence>
<dbReference type="RefSeq" id="WP_103909553.1">
    <property type="nucleotide sequence ID" value="NZ_FNUZ01000002.1"/>
</dbReference>
<evidence type="ECO:0000256" key="1">
    <source>
        <dbReference type="ARBA" id="ARBA00022603"/>
    </source>
</evidence>
<dbReference type="PANTHER" id="PTHR22807">
    <property type="entry name" value="NOP2 YEAST -RELATED NOL1/NOP2/FMU SUN DOMAIN-CONTAINING"/>
    <property type="match status" value="1"/>
</dbReference>
<dbReference type="GO" id="GO:0008173">
    <property type="term" value="F:RNA methyltransferase activity"/>
    <property type="evidence" value="ECO:0007669"/>
    <property type="project" value="InterPro"/>
</dbReference>
<dbReference type="OrthoDB" id="9810297at2"/>
<evidence type="ECO:0000313" key="8">
    <source>
        <dbReference type="Proteomes" id="UP000236752"/>
    </source>
</evidence>
<keyword evidence="3 5" id="KW-0949">S-adenosyl-L-methionine</keyword>
<dbReference type="Gene3D" id="3.30.70.1170">
    <property type="entry name" value="Sun protein, domain 3"/>
    <property type="match status" value="1"/>
</dbReference>
<dbReference type="InterPro" id="IPR054728">
    <property type="entry name" value="RsmB-like_ferredoxin"/>
</dbReference>
<dbReference type="Gene3D" id="3.40.50.150">
    <property type="entry name" value="Vaccinia Virus protein VP39"/>
    <property type="match status" value="1"/>
</dbReference>
<dbReference type="GO" id="GO:0001510">
    <property type="term" value="P:RNA methylation"/>
    <property type="evidence" value="ECO:0007669"/>
    <property type="project" value="InterPro"/>
</dbReference>
<feature type="active site" description="Nucleophile" evidence="5">
    <location>
        <position position="338"/>
    </location>
</feature>
<dbReference type="InterPro" id="IPR001678">
    <property type="entry name" value="MeTrfase_RsmB-F_NOP2_dom"/>
</dbReference>
<gene>
    <name evidence="7" type="ORF">SAMN04488045_1174</name>
</gene>
<dbReference type="Pfam" id="PF22458">
    <property type="entry name" value="RsmF-B_ferredox"/>
    <property type="match status" value="1"/>
</dbReference>
<accession>A0A1H5VUI7</accession>
<reference evidence="7 8" key="1">
    <citation type="submission" date="2016-10" db="EMBL/GenBank/DDBJ databases">
        <authorList>
            <person name="de Groot N.N."/>
        </authorList>
    </citation>
    <scope>NUCLEOTIDE SEQUENCE [LARGE SCALE GENOMIC DNA]</scope>
    <source>
        <strain evidence="7 8">DSM 26915</strain>
    </source>
</reference>
<sequence length="384" mass="41839">MTPEARVQAAIDILDQINDGDPAERALTNWSRRSRYAGSKDRAAIRDLVFSALRKWRSTAALGGAETGRGRMIGLLRQDGVALETVFTGNRFAPDPLRAEELEGGTQPSDAAAMDLPDWVWEKFKSDLGDRAADAAQVLRDRAPVTLRVNTLKGDVSAAQSRLLSEGIVTRANPKSATALTVEEGQRKVAQSDAYQSGLVELQDASSQAIVDALPDRQPQNILDYCAGGGGKSLALAARFPDARITAHDAFSQRMKDIPARASRAGATVKIANKAEGWFDLVFCDVPCSGSGTWRRAPEAKWRFSPDDLQDLVETQAEILRIASELVSEGGLLAYATCSILDDENTKQIDRFLADNPQWHVVKSEFYLPDTDGDGFFVTILTRD</sequence>
<keyword evidence="4 5" id="KW-0694">RNA-binding</keyword>
<comment type="caution">
    <text evidence="5">Lacks conserved residue(s) required for the propagation of feature annotation.</text>
</comment>
<dbReference type="GO" id="GO:0003723">
    <property type="term" value="F:RNA binding"/>
    <property type="evidence" value="ECO:0007669"/>
    <property type="project" value="UniProtKB-UniRule"/>
</dbReference>
<evidence type="ECO:0000256" key="2">
    <source>
        <dbReference type="ARBA" id="ARBA00022679"/>
    </source>
</evidence>
<dbReference type="InterPro" id="IPR023267">
    <property type="entry name" value="RCMT"/>
</dbReference>
<dbReference type="InterPro" id="IPR049560">
    <property type="entry name" value="MeTrfase_RsmB-F_NOP2_cat"/>
</dbReference>
<dbReference type="PROSITE" id="PS51686">
    <property type="entry name" value="SAM_MT_RSMB_NOP"/>
    <property type="match status" value="1"/>
</dbReference>
<evidence type="ECO:0000313" key="7">
    <source>
        <dbReference type="EMBL" id="SEF90521.1"/>
    </source>
</evidence>
<keyword evidence="8" id="KW-1185">Reference proteome</keyword>
<name>A0A1H5VUI7_9RHOB</name>
<dbReference type="PRINTS" id="PR02008">
    <property type="entry name" value="RCMTFAMILY"/>
</dbReference>
<evidence type="ECO:0000259" key="6">
    <source>
        <dbReference type="PROSITE" id="PS51686"/>
    </source>
</evidence>
<keyword evidence="2 5" id="KW-0808">Transferase</keyword>
<dbReference type="PANTHER" id="PTHR22807:SF53">
    <property type="entry name" value="RIBOSOMAL RNA SMALL SUBUNIT METHYLTRANSFERASE B-RELATED"/>
    <property type="match status" value="1"/>
</dbReference>